<evidence type="ECO:0000313" key="3">
    <source>
        <dbReference type="Proteomes" id="UP001190700"/>
    </source>
</evidence>
<feature type="region of interest" description="Disordered" evidence="1">
    <location>
        <begin position="388"/>
        <end position="444"/>
    </location>
</feature>
<evidence type="ECO:0000256" key="1">
    <source>
        <dbReference type="SAM" id="MobiDB-lite"/>
    </source>
</evidence>
<proteinExistence type="predicted"/>
<accession>A0AAE0KPV6</accession>
<comment type="caution">
    <text evidence="2">The sequence shown here is derived from an EMBL/GenBank/DDBJ whole genome shotgun (WGS) entry which is preliminary data.</text>
</comment>
<reference evidence="2 3" key="1">
    <citation type="journal article" date="2015" name="Genome Biol. Evol.">
        <title>Comparative Genomics of a Bacterivorous Green Alga Reveals Evolutionary Causalities and Consequences of Phago-Mixotrophic Mode of Nutrition.</title>
        <authorList>
            <person name="Burns J.A."/>
            <person name="Paasch A."/>
            <person name="Narechania A."/>
            <person name="Kim E."/>
        </authorList>
    </citation>
    <scope>NUCLEOTIDE SEQUENCE [LARGE SCALE GENOMIC DNA]</scope>
    <source>
        <strain evidence="2 3">PLY_AMNH</strain>
    </source>
</reference>
<evidence type="ECO:0000313" key="2">
    <source>
        <dbReference type="EMBL" id="KAK3256069.1"/>
    </source>
</evidence>
<organism evidence="2 3">
    <name type="scientific">Cymbomonas tetramitiformis</name>
    <dbReference type="NCBI Taxonomy" id="36881"/>
    <lineage>
        <taxon>Eukaryota</taxon>
        <taxon>Viridiplantae</taxon>
        <taxon>Chlorophyta</taxon>
        <taxon>Pyramimonadophyceae</taxon>
        <taxon>Pyramimonadales</taxon>
        <taxon>Pyramimonadaceae</taxon>
        <taxon>Cymbomonas</taxon>
    </lineage>
</organism>
<name>A0AAE0KPV6_9CHLO</name>
<dbReference type="EMBL" id="LGRX02021990">
    <property type="protein sequence ID" value="KAK3256069.1"/>
    <property type="molecule type" value="Genomic_DNA"/>
</dbReference>
<feature type="compositionally biased region" description="Low complexity" evidence="1">
    <location>
        <begin position="388"/>
        <end position="399"/>
    </location>
</feature>
<keyword evidence="3" id="KW-1185">Reference proteome</keyword>
<sequence>MVARDAPDHDQGHKAEVAGRGAGDAQWLGVQGGAFTALADIAAQKNVNLDLLSSALDVPGLHLRSYMEVCALPADATRLDAAVGQLVRIMGVSTAECLRGLSSTVYGPQLSKEQEALLRRTHKPAAAAIWCACLHSNSAGRQAAGQLRAVPLSFADMQSVVLAFQSPKKRVLMEIASVAISGTSATANMLPNIALSLGIRRGDVRYLGLCVLLFGDSERLFDEGDEGLLAWENTAGRLARRARVKRMWRTMMMLPGGHEERANRLVTEVQKENKRLSSKEVKVHPVDDEKDVEAAMTTRKLPQLEKPPSDIKLQKVIMAVFPNHEHQKAVLALAALAAGRPTPQALDDLAHLLDLDPERIGLLVDLTTGEFLRILGFTWVEGHEGGDALASSDSSAARGDSPEGISNKPPTRSKDRQAGPSSRISTAWKERGRPRREGSAGSAKLDLRTVQDSFSSLPVASLKPFFSASRMKLLGKITGLSSSAILAHAQQVRQWCEWSSTRTTFVHHAADAMRVSSRCMNALLQACGAIPTAAEGKGRLSEVRAECMLAAVGETLQEATFSHFSQANARRKSLVTVTALATQASTAKTRAVQPLRPEAPKTSMRATGEPVAESSPALDSERTAVSPAALQSPALAARMPLLQSATLASRGRLLAEDVHRSSAELRSPELLAVRDLPAVPSAQKVADEDGNSRNAGEPMVEGRDEVQSMERRDAVRMQHALAAVKGLHAVNIKAALSSVLLRVVKSTPSLSDEETGLQSKMRQGLADSADLLGNQLRRTTWKKTRTLKTERLEDLLLKDMVARDREMLGEMLHRGQWVSTASAVRSHETYAFFGLFLEACAAQQSALEAAQNAASAGSQRALEDTGFQISPVIWGSVREVCATLQTHKVIPVLQSMESGDKISQTITRLMEAAFVAKLGDVKLLHEVFTPLVGLLNSSVEVDVRTRFLVALAVGAVPGDSWSMQKVGARTGPRGAIRACAGSPDESRQGGCCSKAQKDPLAGYTRARPRGQGLWGKASEARPLGQGLRGKASGARPPGQGLRGKASGARPPGQGLWGKASGARPPGRIVNGCSRQDQV</sequence>
<feature type="region of interest" description="Disordered" evidence="1">
    <location>
        <begin position="681"/>
        <end position="704"/>
    </location>
</feature>
<dbReference type="AlphaFoldDB" id="A0AAE0KPV6"/>
<gene>
    <name evidence="2" type="ORF">CYMTET_34776</name>
</gene>
<dbReference type="Proteomes" id="UP001190700">
    <property type="component" value="Unassembled WGS sequence"/>
</dbReference>
<feature type="region of interest" description="Disordered" evidence="1">
    <location>
        <begin position="586"/>
        <end position="625"/>
    </location>
</feature>
<feature type="compositionally biased region" description="Basic and acidic residues" evidence="1">
    <location>
        <begin position="428"/>
        <end position="438"/>
    </location>
</feature>
<feature type="region of interest" description="Disordered" evidence="1">
    <location>
        <begin position="1003"/>
        <end position="1078"/>
    </location>
</feature>
<protein>
    <submittedName>
        <fullName evidence="2">Uncharacterized protein</fullName>
    </submittedName>
</protein>